<dbReference type="EMBL" id="JABSTU010000006">
    <property type="protein sequence ID" value="KAH8028594.1"/>
    <property type="molecule type" value="Genomic_DNA"/>
</dbReference>
<dbReference type="AlphaFoldDB" id="A0A9J6E2X5"/>
<evidence type="ECO:0000313" key="3">
    <source>
        <dbReference type="Proteomes" id="UP000821866"/>
    </source>
</evidence>
<dbReference type="Proteomes" id="UP000821866">
    <property type="component" value="Chromosome 4"/>
</dbReference>
<organism evidence="2 3">
    <name type="scientific">Rhipicephalus microplus</name>
    <name type="common">Cattle tick</name>
    <name type="synonym">Boophilus microplus</name>
    <dbReference type="NCBI Taxonomy" id="6941"/>
    <lineage>
        <taxon>Eukaryota</taxon>
        <taxon>Metazoa</taxon>
        <taxon>Ecdysozoa</taxon>
        <taxon>Arthropoda</taxon>
        <taxon>Chelicerata</taxon>
        <taxon>Arachnida</taxon>
        <taxon>Acari</taxon>
        <taxon>Parasitiformes</taxon>
        <taxon>Ixodida</taxon>
        <taxon>Ixodoidea</taxon>
        <taxon>Ixodidae</taxon>
        <taxon>Rhipicephalinae</taxon>
        <taxon>Rhipicephalus</taxon>
        <taxon>Boophilus</taxon>
    </lineage>
</organism>
<reference evidence="2" key="2">
    <citation type="submission" date="2021-09" db="EMBL/GenBank/DDBJ databases">
        <authorList>
            <person name="Jia N."/>
            <person name="Wang J."/>
            <person name="Shi W."/>
            <person name="Du L."/>
            <person name="Sun Y."/>
            <person name="Zhan W."/>
            <person name="Jiang J."/>
            <person name="Wang Q."/>
            <person name="Zhang B."/>
            <person name="Ji P."/>
            <person name="Sakyi L.B."/>
            <person name="Cui X."/>
            <person name="Yuan T."/>
            <person name="Jiang B."/>
            <person name="Yang W."/>
            <person name="Lam T.T.-Y."/>
            <person name="Chang Q."/>
            <person name="Ding S."/>
            <person name="Wang X."/>
            <person name="Zhu J."/>
            <person name="Ruan X."/>
            <person name="Zhao L."/>
            <person name="Wei J."/>
            <person name="Que T."/>
            <person name="Du C."/>
            <person name="Cheng J."/>
            <person name="Dai P."/>
            <person name="Han X."/>
            <person name="Huang E."/>
            <person name="Gao Y."/>
            <person name="Liu J."/>
            <person name="Shao H."/>
            <person name="Ye R."/>
            <person name="Li L."/>
            <person name="Wei W."/>
            <person name="Wang X."/>
            <person name="Wang C."/>
            <person name="Huo Q."/>
            <person name="Li W."/>
            <person name="Guo W."/>
            <person name="Chen H."/>
            <person name="Chen S."/>
            <person name="Zhou L."/>
            <person name="Zhou L."/>
            <person name="Ni X."/>
            <person name="Tian J."/>
            <person name="Zhou Y."/>
            <person name="Sheng Y."/>
            <person name="Liu T."/>
            <person name="Pan Y."/>
            <person name="Xia L."/>
            <person name="Li J."/>
            <person name="Zhao F."/>
            <person name="Cao W."/>
        </authorList>
    </citation>
    <scope>NUCLEOTIDE SEQUENCE</scope>
    <source>
        <strain evidence="2">Rmic-2018</strain>
        <tissue evidence="2">Larvae</tissue>
    </source>
</reference>
<evidence type="ECO:0000313" key="2">
    <source>
        <dbReference type="EMBL" id="KAH8028594.1"/>
    </source>
</evidence>
<evidence type="ECO:0000256" key="1">
    <source>
        <dbReference type="SAM" id="MobiDB-lite"/>
    </source>
</evidence>
<feature type="compositionally biased region" description="Low complexity" evidence="1">
    <location>
        <begin position="42"/>
        <end position="55"/>
    </location>
</feature>
<feature type="region of interest" description="Disordered" evidence="1">
    <location>
        <begin position="1"/>
        <end position="55"/>
    </location>
</feature>
<keyword evidence="3" id="KW-1185">Reference proteome</keyword>
<proteinExistence type="predicted"/>
<gene>
    <name evidence="2" type="ORF">HPB51_017720</name>
</gene>
<sequence length="193" mass="21051">MRRATQPSPPSSSAHEFLSPPATSTPPGSYAAKVKGTPPMCTSSSNTPSPSLSNESRSFDLRLAMLERNQREQQRVSDELQQKILALTQTLATTTSSLTSRLTKLNKQLTTLTAPTSSSIVTKVADMVETNTTAHHTRLVQLENSIVRILTTFEAQSKQLESFTYMLNSLQESLPPAKKKERARVGASSTSKT</sequence>
<protein>
    <submittedName>
        <fullName evidence="2">Uncharacterized protein</fullName>
    </submittedName>
</protein>
<feature type="region of interest" description="Disordered" evidence="1">
    <location>
        <begin position="174"/>
        <end position="193"/>
    </location>
</feature>
<reference evidence="2" key="1">
    <citation type="journal article" date="2020" name="Cell">
        <title>Large-Scale Comparative Analyses of Tick Genomes Elucidate Their Genetic Diversity and Vector Capacities.</title>
        <authorList>
            <consortium name="Tick Genome and Microbiome Consortium (TIGMIC)"/>
            <person name="Jia N."/>
            <person name="Wang J."/>
            <person name="Shi W."/>
            <person name="Du L."/>
            <person name="Sun Y."/>
            <person name="Zhan W."/>
            <person name="Jiang J.F."/>
            <person name="Wang Q."/>
            <person name="Zhang B."/>
            <person name="Ji P."/>
            <person name="Bell-Sakyi L."/>
            <person name="Cui X.M."/>
            <person name="Yuan T.T."/>
            <person name="Jiang B.G."/>
            <person name="Yang W.F."/>
            <person name="Lam T.T."/>
            <person name="Chang Q.C."/>
            <person name="Ding S.J."/>
            <person name="Wang X.J."/>
            <person name="Zhu J.G."/>
            <person name="Ruan X.D."/>
            <person name="Zhao L."/>
            <person name="Wei J.T."/>
            <person name="Ye R.Z."/>
            <person name="Que T.C."/>
            <person name="Du C.H."/>
            <person name="Zhou Y.H."/>
            <person name="Cheng J.X."/>
            <person name="Dai P.F."/>
            <person name="Guo W.B."/>
            <person name="Han X.H."/>
            <person name="Huang E.J."/>
            <person name="Li L.F."/>
            <person name="Wei W."/>
            <person name="Gao Y.C."/>
            <person name="Liu J.Z."/>
            <person name="Shao H.Z."/>
            <person name="Wang X."/>
            <person name="Wang C.C."/>
            <person name="Yang T.C."/>
            <person name="Huo Q.B."/>
            <person name="Li W."/>
            <person name="Chen H.Y."/>
            <person name="Chen S.E."/>
            <person name="Zhou L.G."/>
            <person name="Ni X.B."/>
            <person name="Tian J.H."/>
            <person name="Sheng Y."/>
            <person name="Liu T."/>
            <person name="Pan Y.S."/>
            <person name="Xia L.Y."/>
            <person name="Li J."/>
            <person name="Zhao F."/>
            <person name="Cao W.C."/>
        </authorList>
    </citation>
    <scope>NUCLEOTIDE SEQUENCE</scope>
    <source>
        <strain evidence="2">Rmic-2018</strain>
    </source>
</reference>
<name>A0A9J6E2X5_RHIMP</name>
<accession>A0A9J6E2X5</accession>
<comment type="caution">
    <text evidence="2">The sequence shown here is derived from an EMBL/GenBank/DDBJ whole genome shotgun (WGS) entry which is preliminary data.</text>
</comment>